<accession>A0A7W9NK60</accession>
<protein>
    <submittedName>
        <fullName evidence="1">Uncharacterized protein</fullName>
    </submittedName>
</protein>
<dbReference type="RefSeq" id="WP_184867419.1">
    <property type="nucleotide sequence ID" value="NZ_BAAAWY010000098.1"/>
</dbReference>
<sequence>MSEIASWNGEHPQVKLLDPVLFAQLGAGEGGYAELLLAEYGRPEQVIVRNEVPHGVLHYIQFEERPDRPAWTTHLIFGGATEPQVREYLVTIGLGSVEIHTVYGATEPIYDAPEEVDEL</sequence>
<comment type="caution">
    <text evidence="1">The sequence shown here is derived from an EMBL/GenBank/DDBJ whole genome shotgun (WGS) entry which is preliminary data.</text>
</comment>
<organism evidence="1 2">
    <name type="scientific">Kutzneria kofuensis</name>
    <dbReference type="NCBI Taxonomy" id="103725"/>
    <lineage>
        <taxon>Bacteria</taxon>
        <taxon>Bacillati</taxon>
        <taxon>Actinomycetota</taxon>
        <taxon>Actinomycetes</taxon>
        <taxon>Pseudonocardiales</taxon>
        <taxon>Pseudonocardiaceae</taxon>
        <taxon>Kutzneria</taxon>
    </lineage>
</organism>
<dbReference type="AlphaFoldDB" id="A0A7W9NK60"/>
<gene>
    <name evidence="1" type="ORF">BJ998_006851</name>
</gene>
<keyword evidence="2" id="KW-1185">Reference proteome</keyword>
<dbReference type="Proteomes" id="UP000585638">
    <property type="component" value="Unassembled WGS sequence"/>
</dbReference>
<name>A0A7W9NK60_9PSEU</name>
<dbReference type="EMBL" id="JACHIR010000001">
    <property type="protein sequence ID" value="MBB5895655.1"/>
    <property type="molecule type" value="Genomic_DNA"/>
</dbReference>
<evidence type="ECO:0000313" key="1">
    <source>
        <dbReference type="EMBL" id="MBB5895655.1"/>
    </source>
</evidence>
<evidence type="ECO:0000313" key="2">
    <source>
        <dbReference type="Proteomes" id="UP000585638"/>
    </source>
</evidence>
<proteinExistence type="predicted"/>
<reference evidence="1 2" key="1">
    <citation type="submission" date="2020-08" db="EMBL/GenBank/DDBJ databases">
        <title>Sequencing the genomes of 1000 actinobacteria strains.</title>
        <authorList>
            <person name="Klenk H.-P."/>
        </authorList>
    </citation>
    <scope>NUCLEOTIDE SEQUENCE [LARGE SCALE GENOMIC DNA]</scope>
    <source>
        <strain evidence="1 2">DSM 43851</strain>
    </source>
</reference>